<evidence type="ECO:0000313" key="11">
    <source>
        <dbReference type="Proteomes" id="UP000608530"/>
    </source>
</evidence>
<dbReference type="Gene3D" id="3.40.109.10">
    <property type="entry name" value="NADH Oxidase"/>
    <property type="match status" value="1"/>
</dbReference>
<dbReference type="InterPro" id="IPR000415">
    <property type="entry name" value="Nitroreductase-like"/>
</dbReference>
<sequence length="201" mass="22029">MTRATGAPAAPQPASEARRATLETLRGRRSHSRVTEQAPSSAELAELVSAMSAVADHSGLRPWRLIEIRGDRRRILGEALAEAAGETTPEGEERYLGKAQRAPLVLAVVVCERESEKVPRWEQEAVAAGVAHYLGLLLHEAGWGSMWRTGVLARSAPLRRAHRLAKNEELMGWLYIGGIAEGQQRDKPRRPLDPAEHLSSL</sequence>
<evidence type="ECO:0000256" key="1">
    <source>
        <dbReference type="ARBA" id="ARBA00007118"/>
    </source>
</evidence>
<organism evidence="10 11">
    <name type="scientific">Leucobacter chromiisoli</name>
    <dbReference type="NCBI Taxonomy" id="2796471"/>
    <lineage>
        <taxon>Bacteria</taxon>
        <taxon>Bacillati</taxon>
        <taxon>Actinomycetota</taxon>
        <taxon>Actinomycetes</taxon>
        <taxon>Micrococcales</taxon>
        <taxon>Microbacteriaceae</taxon>
        <taxon>Leucobacter</taxon>
    </lineage>
</organism>
<dbReference type="EC" id="1.-.-.-" evidence="7"/>
<dbReference type="PANTHER" id="PTHR43821">
    <property type="entry name" value="NAD(P)H NITROREDUCTASE YDJA-RELATED"/>
    <property type="match status" value="1"/>
</dbReference>
<dbReference type="EMBL" id="JAEHOH010000001">
    <property type="protein sequence ID" value="MBK0417712.1"/>
    <property type="molecule type" value="Genomic_DNA"/>
</dbReference>
<protein>
    <recommendedName>
        <fullName evidence="7">Putative NAD(P)H nitroreductase</fullName>
        <ecNumber evidence="7">1.-.-.-</ecNumber>
    </recommendedName>
</protein>
<evidence type="ECO:0000256" key="8">
    <source>
        <dbReference type="PIRSR" id="PIRSR000232-1"/>
    </source>
</evidence>
<keyword evidence="2 7" id="KW-0285">Flavoprotein</keyword>
<dbReference type="PANTHER" id="PTHR43821:SF1">
    <property type="entry name" value="NAD(P)H NITROREDUCTASE YDJA-RELATED"/>
    <property type="match status" value="1"/>
</dbReference>
<evidence type="ECO:0000256" key="5">
    <source>
        <dbReference type="ARBA" id="ARBA00023002"/>
    </source>
</evidence>
<keyword evidence="11" id="KW-1185">Reference proteome</keyword>
<dbReference type="InterPro" id="IPR026021">
    <property type="entry name" value="YdjA-like"/>
</dbReference>
<evidence type="ECO:0000256" key="3">
    <source>
        <dbReference type="ARBA" id="ARBA00022643"/>
    </source>
</evidence>
<dbReference type="InterPro" id="IPR029479">
    <property type="entry name" value="Nitroreductase"/>
</dbReference>
<keyword evidence="6 7" id="KW-0520">NAD</keyword>
<evidence type="ECO:0000256" key="7">
    <source>
        <dbReference type="PIRNR" id="PIRNR000232"/>
    </source>
</evidence>
<keyword evidence="4 7" id="KW-0521">NADP</keyword>
<dbReference type="Pfam" id="PF00881">
    <property type="entry name" value="Nitroreductase"/>
    <property type="match status" value="1"/>
</dbReference>
<evidence type="ECO:0000256" key="6">
    <source>
        <dbReference type="ARBA" id="ARBA00023027"/>
    </source>
</evidence>
<dbReference type="Proteomes" id="UP000608530">
    <property type="component" value="Unassembled WGS sequence"/>
</dbReference>
<feature type="binding site" description="in other chain" evidence="8">
    <location>
        <begin position="28"/>
        <end position="30"/>
    </location>
    <ligand>
        <name>FMN</name>
        <dbReference type="ChEBI" id="CHEBI:58210"/>
        <note>ligand shared between dimeric partners</note>
    </ligand>
</feature>
<feature type="domain" description="Nitroreductase" evidence="9">
    <location>
        <begin position="25"/>
        <end position="177"/>
    </location>
</feature>
<dbReference type="GO" id="GO:0016491">
    <property type="term" value="F:oxidoreductase activity"/>
    <property type="evidence" value="ECO:0007669"/>
    <property type="project" value="UniProtKB-UniRule"/>
</dbReference>
<gene>
    <name evidence="10" type="ORF">JD276_01500</name>
</gene>
<feature type="binding site" evidence="8">
    <location>
        <position position="57"/>
    </location>
    <ligand>
        <name>FMN</name>
        <dbReference type="ChEBI" id="CHEBI:58210"/>
        <note>ligand shared between dimeric partners</note>
    </ligand>
</feature>
<keyword evidence="5 7" id="KW-0560">Oxidoreductase</keyword>
<comment type="caution">
    <text evidence="10">The sequence shown here is derived from an EMBL/GenBank/DDBJ whole genome shotgun (WGS) entry which is preliminary data.</text>
</comment>
<feature type="binding site" description="in other chain" evidence="8">
    <location>
        <begin position="147"/>
        <end position="149"/>
    </location>
    <ligand>
        <name>FMN</name>
        <dbReference type="ChEBI" id="CHEBI:58210"/>
        <note>ligand shared between dimeric partners</note>
    </ligand>
</feature>
<accession>A0A934Q6Z8</accession>
<keyword evidence="3 7" id="KW-0288">FMN</keyword>
<reference evidence="10" key="1">
    <citation type="submission" date="2020-12" db="EMBL/GenBank/DDBJ databases">
        <title>Leucobacter sp. CAS1, isolated from Chromium sludge.</title>
        <authorList>
            <person name="Xu Z."/>
        </authorList>
    </citation>
    <scope>NUCLEOTIDE SEQUENCE</scope>
    <source>
        <strain evidence="10">CSA1</strain>
    </source>
</reference>
<evidence type="ECO:0000313" key="10">
    <source>
        <dbReference type="EMBL" id="MBK0417712.1"/>
    </source>
</evidence>
<evidence type="ECO:0000259" key="9">
    <source>
        <dbReference type="Pfam" id="PF00881"/>
    </source>
</evidence>
<evidence type="ECO:0000256" key="2">
    <source>
        <dbReference type="ARBA" id="ARBA00022630"/>
    </source>
</evidence>
<dbReference type="SUPFAM" id="SSF55469">
    <property type="entry name" value="FMN-dependent nitroreductase-like"/>
    <property type="match status" value="1"/>
</dbReference>
<comment type="cofactor">
    <cofactor evidence="8">
        <name>FMN</name>
        <dbReference type="ChEBI" id="CHEBI:58210"/>
    </cofactor>
    <text evidence="8">Binds 1 FMN per subunit.</text>
</comment>
<proteinExistence type="inferred from homology"/>
<dbReference type="PIRSF" id="PIRSF000232">
    <property type="entry name" value="YdjA"/>
    <property type="match status" value="1"/>
</dbReference>
<comment type="similarity">
    <text evidence="1 7">Belongs to the nitroreductase family.</text>
</comment>
<dbReference type="AlphaFoldDB" id="A0A934Q6Z8"/>
<dbReference type="InterPro" id="IPR052530">
    <property type="entry name" value="NAD(P)H_nitroreductase"/>
</dbReference>
<dbReference type="RefSeq" id="WP_200113043.1">
    <property type="nucleotide sequence ID" value="NZ_JAEHOH010000001.1"/>
</dbReference>
<name>A0A934Q6Z8_9MICO</name>
<evidence type="ECO:0000256" key="4">
    <source>
        <dbReference type="ARBA" id="ARBA00022857"/>
    </source>
</evidence>